<accession>A0ABW9J4Q2</accession>
<gene>
    <name evidence="2" type="ORF">E6A44_005740</name>
</gene>
<protein>
    <recommendedName>
        <fullName evidence="4">DUF805 domain-containing protein</fullName>
    </recommendedName>
</protein>
<sequence>MPEILLLCFMLIPQLVAGVYAHSIGKSFWFWFFISFLIPIISLIVLLIIDSKKPKNPTQEKSSYQLADHVIERQEGRRE</sequence>
<name>A0ABW9J4Q2_9SPHI</name>
<keyword evidence="1" id="KW-1133">Transmembrane helix</keyword>
<evidence type="ECO:0000313" key="3">
    <source>
        <dbReference type="Proteomes" id="UP001517247"/>
    </source>
</evidence>
<dbReference type="EMBL" id="SSHJ02000005">
    <property type="protein sequence ID" value="MFN0255064.1"/>
    <property type="molecule type" value="Genomic_DNA"/>
</dbReference>
<comment type="caution">
    <text evidence="2">The sequence shown here is derived from an EMBL/GenBank/DDBJ whole genome shotgun (WGS) entry which is preliminary data.</text>
</comment>
<evidence type="ECO:0000256" key="1">
    <source>
        <dbReference type="SAM" id="Phobius"/>
    </source>
</evidence>
<organism evidence="2 3">
    <name type="scientific">Pedobacter ureilyticus</name>
    <dbReference type="NCBI Taxonomy" id="1393051"/>
    <lineage>
        <taxon>Bacteria</taxon>
        <taxon>Pseudomonadati</taxon>
        <taxon>Bacteroidota</taxon>
        <taxon>Sphingobacteriia</taxon>
        <taxon>Sphingobacteriales</taxon>
        <taxon>Sphingobacteriaceae</taxon>
        <taxon>Pedobacter</taxon>
    </lineage>
</organism>
<evidence type="ECO:0000313" key="2">
    <source>
        <dbReference type="EMBL" id="MFN0255064.1"/>
    </source>
</evidence>
<dbReference type="Proteomes" id="UP001517247">
    <property type="component" value="Unassembled WGS sequence"/>
</dbReference>
<evidence type="ECO:0008006" key="4">
    <source>
        <dbReference type="Google" id="ProtNLM"/>
    </source>
</evidence>
<proteinExistence type="predicted"/>
<keyword evidence="1" id="KW-0472">Membrane</keyword>
<keyword evidence="3" id="KW-1185">Reference proteome</keyword>
<dbReference type="RefSeq" id="WP_138722204.1">
    <property type="nucleotide sequence ID" value="NZ_SSHJ02000005.1"/>
</dbReference>
<feature type="transmembrane region" description="Helical" evidence="1">
    <location>
        <begin position="28"/>
        <end position="49"/>
    </location>
</feature>
<reference evidence="2 3" key="1">
    <citation type="submission" date="2024-12" db="EMBL/GenBank/DDBJ databases">
        <authorList>
            <person name="Hu S."/>
        </authorList>
    </citation>
    <scope>NUCLEOTIDE SEQUENCE [LARGE SCALE GENOMIC DNA]</scope>
    <source>
        <strain evidence="2 3">THG-T11</strain>
    </source>
</reference>
<keyword evidence="1" id="KW-0812">Transmembrane</keyword>